<evidence type="ECO:0000313" key="4">
    <source>
        <dbReference type="Proteomes" id="UP000244904"/>
    </source>
</evidence>
<keyword evidence="3" id="KW-0378">Hydrolase</keyword>
<dbReference type="OrthoDB" id="733404at2"/>
<dbReference type="SUPFAM" id="SSF51120">
    <property type="entry name" value="beta-Roll"/>
    <property type="match status" value="2"/>
</dbReference>
<evidence type="ECO:0000256" key="2">
    <source>
        <dbReference type="ARBA" id="ARBA00022525"/>
    </source>
</evidence>
<dbReference type="EMBL" id="OMOJ01000002">
    <property type="protein sequence ID" value="SPF79614.1"/>
    <property type="molecule type" value="Genomic_DNA"/>
</dbReference>
<dbReference type="InterPro" id="IPR011049">
    <property type="entry name" value="Serralysin-like_metalloprot_C"/>
</dbReference>
<dbReference type="RefSeq" id="WP_108885472.1">
    <property type="nucleotide sequence ID" value="NZ_OMOJ01000002.1"/>
</dbReference>
<dbReference type="Gene3D" id="3.40.390.10">
    <property type="entry name" value="Collagenase (Catalytic Domain)"/>
    <property type="match status" value="1"/>
</dbReference>
<accession>A0A2R8AUN5</accession>
<reference evidence="4" key="1">
    <citation type="submission" date="2018-03" db="EMBL/GenBank/DDBJ databases">
        <authorList>
            <person name="Rodrigo-Torres L."/>
            <person name="Arahal R. D."/>
            <person name="Lucena T."/>
        </authorList>
    </citation>
    <scope>NUCLEOTIDE SEQUENCE [LARGE SCALE GENOMIC DNA]</scope>
    <source>
        <strain evidence="4">CECT 8871</strain>
    </source>
</reference>
<dbReference type="GO" id="GO:0008237">
    <property type="term" value="F:metallopeptidase activity"/>
    <property type="evidence" value="ECO:0007669"/>
    <property type="project" value="InterPro"/>
</dbReference>
<evidence type="ECO:0000256" key="1">
    <source>
        <dbReference type="ARBA" id="ARBA00004613"/>
    </source>
</evidence>
<dbReference type="InterPro" id="IPR018511">
    <property type="entry name" value="Hemolysin-typ_Ca-bd_CS"/>
</dbReference>
<dbReference type="Proteomes" id="UP000244904">
    <property type="component" value="Unassembled WGS sequence"/>
</dbReference>
<protein>
    <submittedName>
        <fullName evidence="3">Serralysin C</fullName>
        <ecNumber evidence="3">3.4.24.40</ecNumber>
    </submittedName>
</protein>
<dbReference type="PROSITE" id="PS00330">
    <property type="entry name" value="HEMOLYSIN_CALCIUM"/>
    <property type="match status" value="1"/>
</dbReference>
<dbReference type="InterPro" id="IPR024079">
    <property type="entry name" value="MetalloPept_cat_dom_sf"/>
</dbReference>
<evidence type="ECO:0000313" key="3">
    <source>
        <dbReference type="EMBL" id="SPF79614.1"/>
    </source>
</evidence>
<dbReference type="Pfam" id="PF00353">
    <property type="entry name" value="HemolysinCabind"/>
    <property type="match status" value="3"/>
</dbReference>
<name>A0A2R8AUN5_9RHOB</name>
<dbReference type="InterPro" id="IPR001343">
    <property type="entry name" value="Hemolysn_Ca-bd"/>
</dbReference>
<dbReference type="InterPro" id="IPR050557">
    <property type="entry name" value="RTX_toxin/Mannuronan_C5-epim"/>
</dbReference>
<comment type="subcellular location">
    <subcellularLocation>
        <location evidence="1">Secreted</location>
    </subcellularLocation>
</comment>
<dbReference type="SUPFAM" id="SSF55486">
    <property type="entry name" value="Metalloproteases ('zincins'), catalytic domain"/>
    <property type="match status" value="1"/>
</dbReference>
<dbReference type="PANTHER" id="PTHR38340:SF1">
    <property type="entry name" value="S-LAYER PROTEIN"/>
    <property type="match status" value="1"/>
</dbReference>
<dbReference type="GO" id="GO:0005509">
    <property type="term" value="F:calcium ion binding"/>
    <property type="evidence" value="ECO:0007669"/>
    <property type="project" value="InterPro"/>
</dbReference>
<dbReference type="PRINTS" id="PR00313">
    <property type="entry name" value="CABNDNGRPT"/>
</dbReference>
<dbReference type="Gene3D" id="2.150.10.10">
    <property type="entry name" value="Serralysin-like metalloprotease, C-terminal"/>
    <property type="match status" value="3"/>
</dbReference>
<dbReference type="GO" id="GO:0005576">
    <property type="term" value="C:extracellular region"/>
    <property type="evidence" value="ECO:0007669"/>
    <property type="project" value="UniProtKB-SubCell"/>
</dbReference>
<keyword evidence="4" id="KW-1185">Reference proteome</keyword>
<dbReference type="AlphaFoldDB" id="A0A2R8AUN5"/>
<dbReference type="PANTHER" id="PTHR38340">
    <property type="entry name" value="S-LAYER PROTEIN"/>
    <property type="match status" value="1"/>
</dbReference>
<sequence length="591" mass="61822">MANAIDHDNTTTSDILRPIEGNRIWSNGPVTYNIVQLNNADELNTFNSQMPASTSMTEDMPSYWATDLELSLNIVKAYIGLDLQMSEDLNATYLVGQERNDQSLGAANTPEDPVDDYRPIMMFNILTTEHTTQPEIGGGSDRFQTIVHEVLHTLGINHPHDEGGGTTLGTGATSDGESMQDPYRWHQTIISYTSAPDAPSHGAQGAFEFGRSVTPMALDIAALQRMYGANTTTHNTATTYTLTDAGSAALDVDGSDGSVSVGRAYYGIWDTGGTDSIAYDGSANALINLMPATLTLTPNSKVTDLISQVQNSGVFNYIDASTQTELTNTAAQAGGFFSSVLTETGKRLPGGYSIAQGAQIENASGGSAEDLLIGNDGNNNIKGNGGSDFIFGGDGVDTLIGGDGDDFIYGGASESDLRDVVYGGAGNDYVEGGYGNDELRGDEGNDTLAGGFGADTMIGGDGDDQVTGSAWGDVLFGGDGADFINGGFGYDRVNGGTGADQFFHIGNAGHGSDWIQDYNAAEGDVLFYGTAASKDDFLVQRASTDGAGTASTQEVFITHKTTGVLLWALVDGDGQSSLNVKAGADLFDLLA</sequence>
<organism evidence="3 4">
    <name type="scientific">Pseudoprimorskyibacter insulae</name>
    <dbReference type="NCBI Taxonomy" id="1695997"/>
    <lineage>
        <taxon>Bacteria</taxon>
        <taxon>Pseudomonadati</taxon>
        <taxon>Pseudomonadota</taxon>
        <taxon>Alphaproteobacteria</taxon>
        <taxon>Rhodobacterales</taxon>
        <taxon>Paracoccaceae</taxon>
        <taxon>Pseudoprimorskyibacter</taxon>
    </lineage>
</organism>
<keyword evidence="2" id="KW-0964">Secreted</keyword>
<proteinExistence type="predicted"/>
<dbReference type="EC" id="3.4.24.40" evidence="3"/>
<gene>
    <name evidence="3" type="primary">prtC_1</name>
    <name evidence="3" type="ORF">PRI8871_01411</name>
</gene>